<dbReference type="GO" id="GO:0004029">
    <property type="term" value="F:aldehyde dehydrogenase (NAD+) activity"/>
    <property type="evidence" value="ECO:0007669"/>
    <property type="project" value="TreeGrafter"/>
</dbReference>
<dbReference type="EMBL" id="QPFP01000009">
    <property type="protein sequence ID" value="TEB34635.1"/>
    <property type="molecule type" value="Genomic_DNA"/>
</dbReference>
<comment type="caution">
    <text evidence="3">The sequence shown here is derived from an EMBL/GenBank/DDBJ whole genome shotgun (WGS) entry which is preliminary data.</text>
</comment>
<dbReference type="STRING" id="71717.A0A4Y7TKB5"/>
<protein>
    <submittedName>
        <fullName evidence="3">NAD(P)-binding protein</fullName>
    </submittedName>
</protein>
<keyword evidence="4" id="KW-1185">Reference proteome</keyword>
<evidence type="ECO:0000313" key="4">
    <source>
        <dbReference type="Proteomes" id="UP000298030"/>
    </source>
</evidence>
<accession>A0A4Y7TKB5</accession>
<gene>
    <name evidence="3" type="ORF">FA13DRAFT_1493886</name>
</gene>
<organism evidence="3 4">
    <name type="scientific">Coprinellus micaceus</name>
    <name type="common">Glistening ink-cap mushroom</name>
    <name type="synonym">Coprinus micaceus</name>
    <dbReference type="NCBI Taxonomy" id="71717"/>
    <lineage>
        <taxon>Eukaryota</taxon>
        <taxon>Fungi</taxon>
        <taxon>Dikarya</taxon>
        <taxon>Basidiomycota</taxon>
        <taxon>Agaricomycotina</taxon>
        <taxon>Agaricomycetes</taxon>
        <taxon>Agaricomycetidae</taxon>
        <taxon>Agaricales</taxon>
        <taxon>Agaricineae</taxon>
        <taxon>Psathyrellaceae</taxon>
        <taxon>Coprinellus</taxon>
    </lineage>
</organism>
<dbReference type="Gene3D" id="3.40.50.720">
    <property type="entry name" value="NAD(P)-binding Rossmann-like Domain"/>
    <property type="match status" value="1"/>
</dbReference>
<feature type="domain" description="NAD-dependent epimerase/dehydratase" evidence="2">
    <location>
        <begin position="9"/>
        <end position="238"/>
    </location>
</feature>
<dbReference type="Proteomes" id="UP000298030">
    <property type="component" value="Unassembled WGS sequence"/>
</dbReference>
<evidence type="ECO:0000313" key="3">
    <source>
        <dbReference type="EMBL" id="TEB34635.1"/>
    </source>
</evidence>
<dbReference type="InterPro" id="IPR001509">
    <property type="entry name" value="Epimerase_deHydtase"/>
</dbReference>
<proteinExistence type="predicted"/>
<name>A0A4Y7TKB5_COPMI</name>
<dbReference type="GO" id="GO:0005737">
    <property type="term" value="C:cytoplasm"/>
    <property type="evidence" value="ECO:0007669"/>
    <property type="project" value="TreeGrafter"/>
</dbReference>
<reference evidence="3 4" key="1">
    <citation type="journal article" date="2019" name="Nat. Ecol. Evol.">
        <title>Megaphylogeny resolves global patterns of mushroom evolution.</title>
        <authorList>
            <person name="Varga T."/>
            <person name="Krizsan K."/>
            <person name="Foldi C."/>
            <person name="Dima B."/>
            <person name="Sanchez-Garcia M."/>
            <person name="Sanchez-Ramirez S."/>
            <person name="Szollosi G.J."/>
            <person name="Szarkandi J.G."/>
            <person name="Papp V."/>
            <person name="Albert L."/>
            <person name="Andreopoulos W."/>
            <person name="Angelini C."/>
            <person name="Antonin V."/>
            <person name="Barry K.W."/>
            <person name="Bougher N.L."/>
            <person name="Buchanan P."/>
            <person name="Buyck B."/>
            <person name="Bense V."/>
            <person name="Catcheside P."/>
            <person name="Chovatia M."/>
            <person name="Cooper J."/>
            <person name="Damon W."/>
            <person name="Desjardin D."/>
            <person name="Finy P."/>
            <person name="Geml J."/>
            <person name="Haridas S."/>
            <person name="Hughes K."/>
            <person name="Justo A."/>
            <person name="Karasinski D."/>
            <person name="Kautmanova I."/>
            <person name="Kiss B."/>
            <person name="Kocsube S."/>
            <person name="Kotiranta H."/>
            <person name="LaButti K.M."/>
            <person name="Lechner B.E."/>
            <person name="Liimatainen K."/>
            <person name="Lipzen A."/>
            <person name="Lukacs Z."/>
            <person name="Mihaltcheva S."/>
            <person name="Morgado L.N."/>
            <person name="Niskanen T."/>
            <person name="Noordeloos M.E."/>
            <person name="Ohm R.A."/>
            <person name="Ortiz-Santana B."/>
            <person name="Ovrebo C."/>
            <person name="Racz N."/>
            <person name="Riley R."/>
            <person name="Savchenko A."/>
            <person name="Shiryaev A."/>
            <person name="Soop K."/>
            <person name="Spirin V."/>
            <person name="Szebenyi C."/>
            <person name="Tomsovsky M."/>
            <person name="Tulloss R.E."/>
            <person name="Uehling J."/>
            <person name="Grigoriev I.V."/>
            <person name="Vagvolgyi C."/>
            <person name="Papp T."/>
            <person name="Martin F.M."/>
            <person name="Miettinen O."/>
            <person name="Hibbett D.S."/>
            <person name="Nagy L.G."/>
        </authorList>
    </citation>
    <scope>NUCLEOTIDE SEQUENCE [LARGE SCALE GENOMIC DNA]</scope>
    <source>
        <strain evidence="3 4">FP101781</strain>
    </source>
</reference>
<dbReference type="SUPFAM" id="SSF51735">
    <property type="entry name" value="NAD(P)-binding Rossmann-fold domains"/>
    <property type="match status" value="1"/>
</dbReference>
<dbReference type="AlphaFoldDB" id="A0A4Y7TKB5"/>
<sequence>MHSKIKAHIFLTGATGYIGGSVLTRLLSHPRSETFRISVLLRAPEKATQFRKMGIHAVVGTYEDLDLLRQHAAKADIVIQCSDVAGLPAAKALLDGLKERYDRTGKASSFIHTSGAETLTDDSRGIHKSDTIFSDLDTAQLASLPCTQPHRKVDRTLVDADQQGYVKTYIVLPTMVYGKAVGPLVDAGLQNPRSRYIPQLVEAALTRGRAGLFGNGANIWCHVHIVDLVSLYILLVDAIAPHDPSEGRSRSRQADLDDPPSRPRTPVVLDPTYLTHGEQGFYFAENGEVSMLTLAEAIGDAMVDAGNATDPNPSSFTQEEVETEQCYRWVADSLYLDCNARCKADRARKVGWKPKKTTKDLLASIKQELKSSNQS</sequence>
<feature type="region of interest" description="Disordered" evidence="1">
    <location>
        <begin position="243"/>
        <end position="270"/>
    </location>
</feature>
<dbReference type="InterPro" id="IPR036291">
    <property type="entry name" value="NAD(P)-bd_dom_sf"/>
</dbReference>
<dbReference type="PANTHER" id="PTHR48079">
    <property type="entry name" value="PROTEIN YEEZ"/>
    <property type="match status" value="1"/>
</dbReference>
<feature type="compositionally biased region" description="Basic and acidic residues" evidence="1">
    <location>
        <begin position="243"/>
        <end position="261"/>
    </location>
</feature>
<evidence type="ECO:0000256" key="1">
    <source>
        <dbReference type="SAM" id="MobiDB-lite"/>
    </source>
</evidence>
<dbReference type="OrthoDB" id="10262413at2759"/>
<evidence type="ECO:0000259" key="2">
    <source>
        <dbReference type="Pfam" id="PF01370"/>
    </source>
</evidence>
<dbReference type="Pfam" id="PF01370">
    <property type="entry name" value="Epimerase"/>
    <property type="match status" value="1"/>
</dbReference>
<dbReference type="PANTHER" id="PTHR48079:SF6">
    <property type="entry name" value="NAD(P)-BINDING DOMAIN-CONTAINING PROTEIN-RELATED"/>
    <property type="match status" value="1"/>
</dbReference>
<dbReference type="InterPro" id="IPR051783">
    <property type="entry name" value="NAD(P)-dependent_oxidoreduct"/>
</dbReference>